<feature type="domain" description="HTH deoR-type" evidence="4">
    <location>
        <begin position="18"/>
        <end position="84"/>
    </location>
</feature>
<feature type="compositionally biased region" description="Polar residues" evidence="3">
    <location>
        <begin position="358"/>
        <end position="369"/>
    </location>
</feature>
<dbReference type="InterPro" id="IPR013196">
    <property type="entry name" value="HTH_11"/>
</dbReference>
<gene>
    <name evidence="5" type="ORF">SAMN05216505_104383</name>
</gene>
<dbReference type="PROSITE" id="PS51000">
    <property type="entry name" value="HTH_DEOR_2"/>
    <property type="match status" value="1"/>
</dbReference>
<feature type="region of interest" description="Disordered" evidence="3">
    <location>
        <begin position="330"/>
        <end position="377"/>
    </location>
</feature>
<dbReference type="InterPro" id="IPR036390">
    <property type="entry name" value="WH_DNA-bd_sf"/>
</dbReference>
<dbReference type="GO" id="GO:0003677">
    <property type="term" value="F:DNA binding"/>
    <property type="evidence" value="ECO:0007669"/>
    <property type="project" value="UniProtKB-KW"/>
</dbReference>
<keyword evidence="5" id="KW-0238">DNA-binding</keyword>
<dbReference type="Gene3D" id="1.10.10.10">
    <property type="entry name" value="Winged helix-like DNA-binding domain superfamily/Winged helix DNA-binding domain"/>
    <property type="match status" value="1"/>
</dbReference>
<dbReference type="Pfam" id="PF13280">
    <property type="entry name" value="WYL"/>
    <property type="match status" value="1"/>
</dbReference>
<evidence type="ECO:0000256" key="1">
    <source>
        <dbReference type="ARBA" id="ARBA00023015"/>
    </source>
</evidence>
<dbReference type="EMBL" id="FMZK01000004">
    <property type="protein sequence ID" value="SDC99586.1"/>
    <property type="molecule type" value="Genomic_DNA"/>
</dbReference>
<name>A0A1G6R6R3_9ACTN</name>
<dbReference type="InterPro" id="IPR036388">
    <property type="entry name" value="WH-like_DNA-bd_sf"/>
</dbReference>
<dbReference type="PANTHER" id="PTHR34580:SF1">
    <property type="entry name" value="PROTEIN PAFC"/>
    <property type="match status" value="1"/>
</dbReference>
<dbReference type="Proteomes" id="UP000182100">
    <property type="component" value="Unassembled WGS sequence"/>
</dbReference>
<feature type="region of interest" description="Disordered" evidence="3">
    <location>
        <begin position="111"/>
        <end position="135"/>
    </location>
</feature>
<dbReference type="InterPro" id="IPR051534">
    <property type="entry name" value="CBASS_pafABC_assoc_protein"/>
</dbReference>
<dbReference type="SUPFAM" id="SSF46785">
    <property type="entry name" value="Winged helix' DNA-binding domain"/>
    <property type="match status" value="1"/>
</dbReference>
<dbReference type="GO" id="GO:0003700">
    <property type="term" value="F:DNA-binding transcription factor activity"/>
    <property type="evidence" value="ECO:0007669"/>
    <property type="project" value="InterPro"/>
</dbReference>
<keyword evidence="2" id="KW-0804">Transcription</keyword>
<dbReference type="Pfam" id="PF08279">
    <property type="entry name" value="HTH_11"/>
    <property type="match status" value="1"/>
</dbReference>
<evidence type="ECO:0000256" key="2">
    <source>
        <dbReference type="ARBA" id="ARBA00023163"/>
    </source>
</evidence>
<protein>
    <submittedName>
        <fullName evidence="5">Predicted DNA-binding transcriptional regulator YafY, contains an HTH and WYL domains</fullName>
    </submittedName>
</protein>
<evidence type="ECO:0000313" key="5">
    <source>
        <dbReference type="EMBL" id="SDC99586.1"/>
    </source>
</evidence>
<accession>A0A1G6R6R3</accession>
<dbReference type="PROSITE" id="PS52050">
    <property type="entry name" value="WYL"/>
    <property type="match status" value="1"/>
</dbReference>
<proteinExistence type="predicted"/>
<dbReference type="InterPro" id="IPR026881">
    <property type="entry name" value="WYL_dom"/>
</dbReference>
<dbReference type="PANTHER" id="PTHR34580">
    <property type="match status" value="1"/>
</dbReference>
<keyword evidence="1" id="KW-0805">Transcription regulation</keyword>
<sequence length="377" mass="41612">MPYLTDPVVISGILGAVTPDRFFLLLLALQSRQTTTTAELAARTGVSVRTVLRDVRWLQEAGFPLLVRRGRLGGVTLLPGGLLDTSRLTPDERDHLALYGLDDTQREQLGASADTRRAHRKVRPAPRPSAGGALPLSTVVATDNRPWYVRDAEGLPPAALVGDLRRGVRLRLRYRGSEESEPSWRVVDPYGLLAKAGRWYLVADSAGRPRLHALERLVDWEPMRAARRLRPGATLSGVAAELTARWENPDSFRIHAELDLDQVGRARRVLGRRLAVGEAVGIRRASVTLNGRSVEDVRLFLQFGDSVTVTGPAEAREHIRRLAARILQRYSREEPTDRSASPHPPRAAREGADPQEPDISTSSFLTSSYRGRDAGHP</sequence>
<evidence type="ECO:0000259" key="4">
    <source>
        <dbReference type="PROSITE" id="PS51000"/>
    </source>
</evidence>
<dbReference type="STRING" id="67344.SAMN05216505_104383"/>
<reference evidence="6" key="1">
    <citation type="submission" date="2016-10" db="EMBL/GenBank/DDBJ databases">
        <authorList>
            <person name="Varghese N."/>
            <person name="Submissions S."/>
        </authorList>
    </citation>
    <scope>NUCLEOTIDE SEQUENCE [LARGE SCALE GENOMIC DNA]</scope>
    <source>
        <strain evidence="6">CGMCC 4.3504</strain>
    </source>
</reference>
<dbReference type="InterPro" id="IPR001034">
    <property type="entry name" value="DeoR_HTH"/>
</dbReference>
<dbReference type="AlphaFoldDB" id="A0A1G6R6R3"/>
<evidence type="ECO:0000313" key="6">
    <source>
        <dbReference type="Proteomes" id="UP000182100"/>
    </source>
</evidence>
<organism evidence="5 6">
    <name type="scientific">Streptomyces prasinopilosus</name>
    <dbReference type="NCBI Taxonomy" id="67344"/>
    <lineage>
        <taxon>Bacteria</taxon>
        <taxon>Bacillati</taxon>
        <taxon>Actinomycetota</taxon>
        <taxon>Actinomycetes</taxon>
        <taxon>Kitasatosporales</taxon>
        <taxon>Streptomycetaceae</taxon>
        <taxon>Streptomyces</taxon>
    </lineage>
</organism>
<keyword evidence="6" id="KW-1185">Reference proteome</keyword>
<evidence type="ECO:0000256" key="3">
    <source>
        <dbReference type="SAM" id="MobiDB-lite"/>
    </source>
</evidence>